<dbReference type="SUPFAM" id="SSF52047">
    <property type="entry name" value="RNI-like"/>
    <property type="match status" value="1"/>
</dbReference>
<dbReference type="Proteomes" id="UP000030671">
    <property type="component" value="Unassembled WGS sequence"/>
</dbReference>
<dbReference type="InParanoid" id="W4JWU8"/>
<dbReference type="RefSeq" id="XP_009550042.1">
    <property type="nucleotide sequence ID" value="XM_009551747.1"/>
</dbReference>
<dbReference type="KEGG" id="hir:HETIRDRAFT_325700"/>
<proteinExistence type="predicted"/>
<evidence type="ECO:0000313" key="1">
    <source>
        <dbReference type="EMBL" id="ETW78038.1"/>
    </source>
</evidence>
<protein>
    <submittedName>
        <fullName evidence="1">Uncharacterized protein</fullName>
    </submittedName>
</protein>
<keyword evidence="2" id="KW-1185">Reference proteome</keyword>
<dbReference type="GeneID" id="20671172"/>
<dbReference type="EMBL" id="KI925462">
    <property type="protein sequence ID" value="ETW78038.1"/>
    <property type="molecule type" value="Genomic_DNA"/>
</dbReference>
<organism evidence="1 2">
    <name type="scientific">Heterobasidion irregulare (strain TC 32-1)</name>
    <dbReference type="NCBI Taxonomy" id="747525"/>
    <lineage>
        <taxon>Eukaryota</taxon>
        <taxon>Fungi</taxon>
        <taxon>Dikarya</taxon>
        <taxon>Basidiomycota</taxon>
        <taxon>Agaricomycotina</taxon>
        <taxon>Agaricomycetes</taxon>
        <taxon>Russulales</taxon>
        <taxon>Bondarzewiaceae</taxon>
        <taxon>Heterobasidion</taxon>
        <taxon>Heterobasidion annosum species complex</taxon>
    </lineage>
</organism>
<reference evidence="1 2" key="1">
    <citation type="journal article" date="2012" name="New Phytol.">
        <title>Insight into trade-off between wood decay and parasitism from the genome of a fungal forest pathogen.</title>
        <authorList>
            <person name="Olson A."/>
            <person name="Aerts A."/>
            <person name="Asiegbu F."/>
            <person name="Belbahri L."/>
            <person name="Bouzid O."/>
            <person name="Broberg A."/>
            <person name="Canback B."/>
            <person name="Coutinho P.M."/>
            <person name="Cullen D."/>
            <person name="Dalman K."/>
            <person name="Deflorio G."/>
            <person name="van Diepen L.T."/>
            <person name="Dunand C."/>
            <person name="Duplessis S."/>
            <person name="Durling M."/>
            <person name="Gonthier P."/>
            <person name="Grimwood J."/>
            <person name="Fossdal C.G."/>
            <person name="Hansson D."/>
            <person name="Henrissat B."/>
            <person name="Hietala A."/>
            <person name="Himmelstrand K."/>
            <person name="Hoffmeister D."/>
            <person name="Hogberg N."/>
            <person name="James T.Y."/>
            <person name="Karlsson M."/>
            <person name="Kohler A."/>
            <person name="Kues U."/>
            <person name="Lee Y.H."/>
            <person name="Lin Y.C."/>
            <person name="Lind M."/>
            <person name="Lindquist E."/>
            <person name="Lombard V."/>
            <person name="Lucas S."/>
            <person name="Lunden K."/>
            <person name="Morin E."/>
            <person name="Murat C."/>
            <person name="Park J."/>
            <person name="Raffaello T."/>
            <person name="Rouze P."/>
            <person name="Salamov A."/>
            <person name="Schmutz J."/>
            <person name="Solheim H."/>
            <person name="Stahlberg J."/>
            <person name="Velez H."/>
            <person name="de Vries R.P."/>
            <person name="Wiebenga A."/>
            <person name="Woodward S."/>
            <person name="Yakovlev I."/>
            <person name="Garbelotto M."/>
            <person name="Martin F."/>
            <person name="Grigoriev I.V."/>
            <person name="Stenlid J."/>
        </authorList>
    </citation>
    <scope>NUCLEOTIDE SEQUENCE [LARGE SCALE GENOMIC DNA]</scope>
    <source>
        <strain evidence="1 2">TC 32-1</strain>
    </source>
</reference>
<evidence type="ECO:0000313" key="2">
    <source>
        <dbReference type="Proteomes" id="UP000030671"/>
    </source>
</evidence>
<sequence>MAVYPPISRHQTQPRSCLRTLARSRHTAPISSSHCLRSEPVHPTSCFEASDRKFEWCFVRLSGALSRRSSRVRQRTAHAWRGFWISLAHSHTHCRVDIQRHAAQGVFEVMASKCSPKLQRLVSDVESPLLGDFLERLPNLRTLCHPYFFSHDLPPLSNLSFTSLDNCHEVCSSISGKNATTSYPDLRLLLLQWDGDSSLVQREHMACALTAVHLETMINISEPVFKALAEDCPHLTHLIFYYHPNEKWIEGAINPDEDIQDEVQESEDTSDDSDDDEPGVIIDLPRPAVPKYRAGEFPLITHLALSPRYGQTLGRYAAYAFFAWLAAQMPPSPRVMRFVDCNMVDRFCKRYPRDLARGLEKLPGVRVEDHEGNDICCLSSPRHVASSLGTQASESIFSDEALFDF</sequence>
<dbReference type="AlphaFoldDB" id="W4JWU8"/>
<gene>
    <name evidence="1" type="ORF">HETIRDRAFT_325700</name>
</gene>
<dbReference type="InterPro" id="IPR032675">
    <property type="entry name" value="LRR_dom_sf"/>
</dbReference>
<dbReference type="HOGENOM" id="CLU_679819_0_0_1"/>
<dbReference type="Gene3D" id="3.80.10.10">
    <property type="entry name" value="Ribonuclease Inhibitor"/>
    <property type="match status" value="1"/>
</dbReference>
<name>W4JWU8_HETIT</name>
<accession>W4JWU8</accession>